<evidence type="ECO:0000313" key="2">
    <source>
        <dbReference type="Proteomes" id="UP001519460"/>
    </source>
</evidence>
<proteinExistence type="predicted"/>
<keyword evidence="2" id="KW-1185">Reference proteome</keyword>
<reference evidence="1 2" key="1">
    <citation type="journal article" date="2023" name="Sci. Data">
        <title>Genome assembly of the Korean intertidal mud-creeper Batillaria attramentaria.</title>
        <authorList>
            <person name="Patra A.K."/>
            <person name="Ho P.T."/>
            <person name="Jun S."/>
            <person name="Lee S.J."/>
            <person name="Kim Y."/>
            <person name="Won Y.J."/>
        </authorList>
    </citation>
    <scope>NUCLEOTIDE SEQUENCE [LARGE SCALE GENOMIC DNA]</scope>
    <source>
        <strain evidence="1">Wonlab-2016</strain>
    </source>
</reference>
<name>A0ABD0K7J7_9CAEN</name>
<gene>
    <name evidence="1" type="ORF">BaRGS_00025823</name>
</gene>
<protein>
    <submittedName>
        <fullName evidence="1">Uncharacterized protein</fullName>
    </submittedName>
</protein>
<dbReference type="EMBL" id="JACVVK020000236">
    <property type="protein sequence ID" value="KAK7482923.1"/>
    <property type="molecule type" value="Genomic_DNA"/>
</dbReference>
<dbReference type="Proteomes" id="UP001519460">
    <property type="component" value="Unassembled WGS sequence"/>
</dbReference>
<evidence type="ECO:0000313" key="1">
    <source>
        <dbReference type="EMBL" id="KAK7482923.1"/>
    </source>
</evidence>
<dbReference type="AlphaFoldDB" id="A0ABD0K7J7"/>
<comment type="caution">
    <text evidence="1">The sequence shown here is derived from an EMBL/GenBank/DDBJ whole genome shotgun (WGS) entry which is preliminary data.</text>
</comment>
<organism evidence="1 2">
    <name type="scientific">Batillaria attramentaria</name>
    <dbReference type="NCBI Taxonomy" id="370345"/>
    <lineage>
        <taxon>Eukaryota</taxon>
        <taxon>Metazoa</taxon>
        <taxon>Spiralia</taxon>
        <taxon>Lophotrochozoa</taxon>
        <taxon>Mollusca</taxon>
        <taxon>Gastropoda</taxon>
        <taxon>Caenogastropoda</taxon>
        <taxon>Sorbeoconcha</taxon>
        <taxon>Cerithioidea</taxon>
        <taxon>Batillariidae</taxon>
        <taxon>Batillaria</taxon>
    </lineage>
</organism>
<sequence length="106" mass="12076">MDEISLTVQNVGHVTEVKVHRILTNNRPLTVFREITRFVRKANSHVIRALHLRATRFTIKLSFIVACVVPTGRNSTSKLSQAHRARVRVDRFYGHPGYASPGRKES</sequence>
<accession>A0ABD0K7J7</accession>